<reference evidence="2" key="1">
    <citation type="journal article" date="2024" name="Int. J. Syst. Evol. Microbiol.">
        <title>Brooklawnia propionicigenes sp. nov., a facultatively anaerobic, propionate-producing bacterium isolated from a methanogenic reactor treating waste from cattle farms.</title>
        <authorList>
            <person name="Akita Y."/>
            <person name="Ueki A."/>
            <person name="Tonouchi A."/>
            <person name="Sugawara Y."/>
            <person name="Honma S."/>
            <person name="Kaku N."/>
            <person name="Ueki K."/>
        </authorList>
    </citation>
    <scope>NUCLEOTIDE SEQUENCE</scope>
    <source>
        <strain evidence="2">SH051</strain>
    </source>
</reference>
<dbReference type="KEGG" id="broo:brsh051_03270"/>
<accession>A0AAN0MF80</accession>
<dbReference type="EMBL" id="AP028056">
    <property type="protein sequence ID" value="BEH01046.1"/>
    <property type="molecule type" value="Genomic_DNA"/>
</dbReference>
<proteinExistence type="predicted"/>
<dbReference type="Proteomes" id="UP001431656">
    <property type="component" value="Chromosome"/>
</dbReference>
<protein>
    <submittedName>
        <fullName evidence="2">Uncharacterized protein</fullName>
    </submittedName>
</protein>
<evidence type="ECO:0000313" key="2">
    <source>
        <dbReference type="EMBL" id="BEH01046.1"/>
    </source>
</evidence>
<feature type="region of interest" description="Disordered" evidence="1">
    <location>
        <begin position="59"/>
        <end position="87"/>
    </location>
</feature>
<dbReference type="AlphaFoldDB" id="A0AAN0MF80"/>
<sequence>MSLVWLIGLGGPVAVMKKGLRGREDLTMSGSRASWALSHPPSPGILLPGTTAVPTQDQRSAVVGGGSGPHFVGSGLHETDQHGELYRDRVSGPKLVLTRDRLSL</sequence>
<name>A0AAN0MF80_9ACTN</name>
<gene>
    <name evidence="2" type="ORF">brsh051_03270</name>
</gene>
<keyword evidence="3" id="KW-1185">Reference proteome</keyword>
<evidence type="ECO:0000313" key="3">
    <source>
        <dbReference type="Proteomes" id="UP001431656"/>
    </source>
</evidence>
<evidence type="ECO:0000256" key="1">
    <source>
        <dbReference type="SAM" id="MobiDB-lite"/>
    </source>
</evidence>
<feature type="compositionally biased region" description="Basic and acidic residues" evidence="1">
    <location>
        <begin position="77"/>
        <end position="87"/>
    </location>
</feature>
<organism evidence="2 3">
    <name type="scientific">Brooklawnia propionicigenes</name>
    <dbReference type="NCBI Taxonomy" id="3041175"/>
    <lineage>
        <taxon>Bacteria</taxon>
        <taxon>Bacillati</taxon>
        <taxon>Actinomycetota</taxon>
        <taxon>Actinomycetes</taxon>
        <taxon>Propionibacteriales</taxon>
        <taxon>Propionibacteriaceae</taxon>
        <taxon>Brooklawnia</taxon>
    </lineage>
</organism>